<evidence type="ECO:0000256" key="1">
    <source>
        <dbReference type="ARBA" id="ARBA00010199"/>
    </source>
</evidence>
<evidence type="ECO:0000313" key="3">
    <source>
        <dbReference type="EMBL" id="KAF9588983.1"/>
    </source>
</evidence>
<feature type="transmembrane region" description="Helical" evidence="2">
    <location>
        <begin position="248"/>
        <end position="267"/>
    </location>
</feature>
<reference evidence="3 4" key="1">
    <citation type="submission" date="2020-10" db="EMBL/GenBank/DDBJ databases">
        <title>The Coptis chinensis genome and diversification of protoberbering-type alkaloids.</title>
        <authorList>
            <person name="Wang B."/>
            <person name="Shu S."/>
            <person name="Song C."/>
            <person name="Liu Y."/>
        </authorList>
    </citation>
    <scope>NUCLEOTIDE SEQUENCE [LARGE SCALE GENOMIC DNA]</scope>
    <source>
        <strain evidence="3">HL-2020</strain>
        <tissue evidence="3">Leaf</tissue>
    </source>
</reference>
<proteinExistence type="inferred from homology"/>
<dbReference type="InterPro" id="IPR002528">
    <property type="entry name" value="MATE_fam"/>
</dbReference>
<evidence type="ECO:0000256" key="2">
    <source>
        <dbReference type="SAM" id="Phobius"/>
    </source>
</evidence>
<sequence length="356" mass="38491">MDENGDPAEPLLLQRHDSQVGLAGQSSDAIEELLAQNKTVPYRWWLSLVGWESRILWFLSGASIIVSIFNFMLSLITQMFTGHLGTLELAGVSIANVGIQGLAYGIMETWNGFSMNAFKGLWSYFKLTAASAIMLCLEIWYSQGLVLISGLLPNPTVSLDSISVCMNYLNLDMQFMLGLSAAASIRVGNELGAAHPRVARFSVIVVTATSILISLIFSTFVMICRTALSKAFTTTEAVIAAVSELTPLLAISVFLNGIQPILSGVAIGSGWQALVAYVNLGTYYIIGLPVGCVLGFKTNLGATGIWWGMILGVSLQTLTLIILTVRTNWDEEVRKAADRLRKSADDENLDLVNGIA</sequence>
<feature type="transmembrane region" description="Helical" evidence="2">
    <location>
        <begin position="304"/>
        <end position="325"/>
    </location>
</feature>
<dbReference type="Pfam" id="PF01554">
    <property type="entry name" value="MatE"/>
    <property type="match status" value="1"/>
</dbReference>
<dbReference type="EMBL" id="JADFTS010000009">
    <property type="protein sequence ID" value="KAF9588983.1"/>
    <property type="molecule type" value="Genomic_DNA"/>
</dbReference>
<keyword evidence="2" id="KW-0472">Membrane</keyword>
<comment type="similarity">
    <text evidence="1">Belongs to the multi antimicrobial extrusion (MATE) (TC 2.A.66.1) family.</text>
</comment>
<protein>
    <submittedName>
        <fullName evidence="3">Uncharacterized protein</fullName>
    </submittedName>
</protein>
<keyword evidence="4" id="KW-1185">Reference proteome</keyword>
<gene>
    <name evidence="3" type="ORF">IFM89_017662</name>
</gene>
<feature type="transmembrane region" description="Helical" evidence="2">
    <location>
        <begin position="127"/>
        <end position="152"/>
    </location>
</feature>
<evidence type="ECO:0000313" key="4">
    <source>
        <dbReference type="Proteomes" id="UP000631114"/>
    </source>
</evidence>
<dbReference type="AlphaFoldDB" id="A0A835LB78"/>
<dbReference type="PANTHER" id="PTHR11206">
    <property type="entry name" value="MULTIDRUG RESISTANCE PROTEIN"/>
    <property type="match status" value="1"/>
</dbReference>
<name>A0A835LB78_9MAGN</name>
<dbReference type="GO" id="GO:0015297">
    <property type="term" value="F:antiporter activity"/>
    <property type="evidence" value="ECO:0007669"/>
    <property type="project" value="InterPro"/>
</dbReference>
<feature type="transmembrane region" description="Helical" evidence="2">
    <location>
        <begin position="274"/>
        <end position="298"/>
    </location>
</feature>
<keyword evidence="2" id="KW-1133">Transmembrane helix</keyword>
<accession>A0A835LB78</accession>
<dbReference type="GO" id="GO:0042910">
    <property type="term" value="F:xenobiotic transmembrane transporter activity"/>
    <property type="evidence" value="ECO:0007669"/>
    <property type="project" value="InterPro"/>
</dbReference>
<organism evidence="3 4">
    <name type="scientific">Coptis chinensis</name>
    <dbReference type="NCBI Taxonomy" id="261450"/>
    <lineage>
        <taxon>Eukaryota</taxon>
        <taxon>Viridiplantae</taxon>
        <taxon>Streptophyta</taxon>
        <taxon>Embryophyta</taxon>
        <taxon>Tracheophyta</taxon>
        <taxon>Spermatophyta</taxon>
        <taxon>Magnoliopsida</taxon>
        <taxon>Ranunculales</taxon>
        <taxon>Ranunculaceae</taxon>
        <taxon>Coptidoideae</taxon>
        <taxon>Coptis</taxon>
    </lineage>
</organism>
<dbReference type="OrthoDB" id="2126698at2759"/>
<dbReference type="Proteomes" id="UP000631114">
    <property type="component" value="Unassembled WGS sequence"/>
</dbReference>
<feature type="transmembrane region" description="Helical" evidence="2">
    <location>
        <begin position="55"/>
        <end position="77"/>
    </location>
</feature>
<feature type="transmembrane region" description="Helical" evidence="2">
    <location>
        <begin position="203"/>
        <end position="228"/>
    </location>
</feature>
<feature type="transmembrane region" description="Helical" evidence="2">
    <location>
        <begin position="89"/>
        <end position="107"/>
    </location>
</feature>
<dbReference type="GO" id="GO:0016020">
    <property type="term" value="C:membrane"/>
    <property type="evidence" value="ECO:0007669"/>
    <property type="project" value="InterPro"/>
</dbReference>
<keyword evidence="2" id="KW-0812">Transmembrane</keyword>
<comment type="caution">
    <text evidence="3">The sequence shown here is derived from an EMBL/GenBank/DDBJ whole genome shotgun (WGS) entry which is preliminary data.</text>
</comment>